<evidence type="ECO:0000256" key="2">
    <source>
        <dbReference type="SAM" id="Phobius"/>
    </source>
</evidence>
<dbReference type="SUPFAM" id="SSF50969">
    <property type="entry name" value="YVTN repeat-like/Quinoprotein amine dehydrogenase"/>
    <property type="match status" value="1"/>
</dbReference>
<name>A0A017SV43_9BACT</name>
<keyword evidence="2" id="KW-0472">Membrane</keyword>
<evidence type="ECO:0000313" key="4">
    <source>
        <dbReference type="Proteomes" id="UP000019678"/>
    </source>
</evidence>
<sequence>MLHEPSRLGPVPSSVELYVLDQGRSYGPLPLEKVRTAISQGTIGQSARFRVSEGHPWLPGAAWDVVADLLPTPHLPDPPQGNPAPLPPGEVAGLPQQVRELLRWFVADGDGVMGPVGGDYLVKALKEGRLAATAAVALAARRVRAEWTIAAMVFPGASAGATTVRRREVPLRPCAYCKESLAPGVSICAACGEPTRTAPGPMLREQVLAVAAAVAVTACLCVGALLVIRDSRTAAATAARAPEPSSSAQVLAASGPGAETVLALQGAGHLTALQVAATLTLSPRAADVLALSEDRIAVASPGPLEILDAGGARLLVSSEFTGVRSLVPVHGSEVVLAYAGPGLHGAPTRSRRTRATPTRGAETLPSRGDAVRVTAVDARTLRGLSWMEARGASAPVLAVAPGRGVALVAAGEPRTLLVLGGGRVTGAKHLALDAPLALLALDDAGDVALGVEGEALRTVSPQTSLVAFSSTLEGDASMRPTQRILLSERPAAIALSGRGDFGLALLAGRGEVVRLELTPGAALGPLGRHSRVCSDPADMALGMDVVLVACRAGGAVLLAADTLSPLKTLDFGGPVLDLAVAPDRAQVLLAIGAPASGIAVVDLVQRGAILLAPGEPITKVRYGLNGRVATAMSAREHRLVVLR</sequence>
<dbReference type="InterPro" id="IPR011044">
    <property type="entry name" value="Quino_amine_DH_bsu"/>
</dbReference>
<keyword evidence="2" id="KW-1133">Transmembrane helix</keyword>
<proteinExistence type="predicted"/>
<evidence type="ECO:0008006" key="5">
    <source>
        <dbReference type="Google" id="ProtNLM"/>
    </source>
</evidence>
<accession>A0A017SV43</accession>
<keyword evidence="4" id="KW-1185">Reference proteome</keyword>
<evidence type="ECO:0000256" key="1">
    <source>
        <dbReference type="SAM" id="MobiDB-lite"/>
    </source>
</evidence>
<gene>
    <name evidence="3" type="ORF">CAP_8952</name>
</gene>
<dbReference type="AlphaFoldDB" id="A0A017SV43"/>
<feature type="transmembrane region" description="Helical" evidence="2">
    <location>
        <begin position="207"/>
        <end position="228"/>
    </location>
</feature>
<dbReference type="EMBL" id="ASRX01000096">
    <property type="protein sequence ID" value="EYF00863.1"/>
    <property type="molecule type" value="Genomic_DNA"/>
</dbReference>
<keyword evidence="2" id="KW-0812">Transmembrane</keyword>
<dbReference type="STRING" id="1192034.CAP_8952"/>
<reference evidence="3 4" key="1">
    <citation type="submission" date="2013-05" db="EMBL/GenBank/DDBJ databases">
        <title>Genome assembly of Chondromyces apiculatus DSM 436.</title>
        <authorList>
            <person name="Sharma G."/>
            <person name="Khatri I."/>
            <person name="Kaur C."/>
            <person name="Mayilraj S."/>
            <person name="Subramanian S."/>
        </authorList>
    </citation>
    <scope>NUCLEOTIDE SEQUENCE [LARGE SCALE GENOMIC DNA]</scope>
    <source>
        <strain evidence="3 4">DSM 436</strain>
    </source>
</reference>
<dbReference type="Proteomes" id="UP000019678">
    <property type="component" value="Unassembled WGS sequence"/>
</dbReference>
<protein>
    <recommendedName>
        <fullName evidence="5">GYF domain-containing protein</fullName>
    </recommendedName>
</protein>
<feature type="region of interest" description="Disordered" evidence="1">
    <location>
        <begin position="345"/>
        <end position="364"/>
    </location>
</feature>
<evidence type="ECO:0000313" key="3">
    <source>
        <dbReference type="EMBL" id="EYF00863.1"/>
    </source>
</evidence>
<comment type="caution">
    <text evidence="3">The sequence shown here is derived from an EMBL/GenBank/DDBJ whole genome shotgun (WGS) entry which is preliminary data.</text>
</comment>
<organism evidence="3 4">
    <name type="scientific">Chondromyces apiculatus DSM 436</name>
    <dbReference type="NCBI Taxonomy" id="1192034"/>
    <lineage>
        <taxon>Bacteria</taxon>
        <taxon>Pseudomonadati</taxon>
        <taxon>Myxococcota</taxon>
        <taxon>Polyangia</taxon>
        <taxon>Polyangiales</taxon>
        <taxon>Polyangiaceae</taxon>
        <taxon>Chondromyces</taxon>
    </lineage>
</organism>